<sequence>MAQHRQEFPILKMSRVFGVSTSGYYRWLGADSSSRTKENQALTKAIIGHWKASGGRYGSPRIHQVLLGEGWQVSRPRVARLMRKAGIASTIRRKWIRTTDSDHEKVRAPNLLARRFYPEGLSRAWVSDITYLPGEDHWLYLTTVMDLADRKVIGWALSETMEAGDTTIAAFKQAVATRKPKPGMIFHSDPGRQYCAEGFKKLLDHYQIRQSMSRKGNCWDNAPAESFFKTLKYEANMPKRFASYGQARRVLFDYIECWYNTKRLHSALGYRTPTQIEQLLTKNIAA</sequence>
<dbReference type="InterPro" id="IPR012337">
    <property type="entry name" value="RNaseH-like_sf"/>
</dbReference>
<evidence type="ECO:0000313" key="3">
    <source>
        <dbReference type="Proteomes" id="UP000317557"/>
    </source>
</evidence>
<dbReference type="PANTHER" id="PTHR46889">
    <property type="entry name" value="TRANSPOSASE INSF FOR INSERTION SEQUENCE IS3B-RELATED"/>
    <property type="match status" value="1"/>
</dbReference>
<organism evidence="2 3">
    <name type="scientific">Gracilimonas mengyeensis</name>
    <dbReference type="NCBI Taxonomy" id="1302730"/>
    <lineage>
        <taxon>Bacteria</taxon>
        <taxon>Pseudomonadati</taxon>
        <taxon>Balneolota</taxon>
        <taxon>Balneolia</taxon>
        <taxon>Balneolales</taxon>
        <taxon>Balneolaceae</taxon>
        <taxon>Gracilimonas</taxon>
    </lineage>
</organism>
<dbReference type="SUPFAM" id="SSF53098">
    <property type="entry name" value="Ribonuclease H-like"/>
    <property type="match status" value="1"/>
</dbReference>
<dbReference type="PANTHER" id="PTHR46889:SF4">
    <property type="entry name" value="TRANSPOSASE INSO FOR INSERTION SEQUENCE ELEMENT IS911B-RELATED"/>
    <property type="match status" value="1"/>
</dbReference>
<name>A0A521FP28_9BACT</name>
<dbReference type="PROSITE" id="PS50994">
    <property type="entry name" value="INTEGRASE"/>
    <property type="match status" value="1"/>
</dbReference>
<gene>
    <name evidence="2" type="ORF">SAMN06265219_1302</name>
</gene>
<dbReference type="InterPro" id="IPR001584">
    <property type="entry name" value="Integrase_cat-core"/>
</dbReference>
<reference evidence="2 3" key="1">
    <citation type="submission" date="2017-05" db="EMBL/GenBank/DDBJ databases">
        <authorList>
            <person name="Varghese N."/>
            <person name="Submissions S."/>
        </authorList>
    </citation>
    <scope>NUCLEOTIDE SEQUENCE [LARGE SCALE GENOMIC DNA]</scope>
    <source>
        <strain evidence="2 3">DSM 21985</strain>
    </source>
</reference>
<dbReference type="GO" id="GO:0003676">
    <property type="term" value="F:nucleic acid binding"/>
    <property type="evidence" value="ECO:0007669"/>
    <property type="project" value="InterPro"/>
</dbReference>
<dbReference type="RefSeq" id="WP_246075366.1">
    <property type="nucleotide sequence ID" value="NZ_FXTP01000030.1"/>
</dbReference>
<evidence type="ECO:0000313" key="2">
    <source>
        <dbReference type="EMBL" id="SMO97957.1"/>
    </source>
</evidence>
<accession>A0A521FP28</accession>
<dbReference type="Pfam" id="PF13333">
    <property type="entry name" value="rve_2"/>
    <property type="match status" value="1"/>
</dbReference>
<keyword evidence="3" id="KW-1185">Reference proteome</keyword>
<proteinExistence type="predicted"/>
<dbReference type="Pfam" id="PF00665">
    <property type="entry name" value="rve"/>
    <property type="match status" value="1"/>
</dbReference>
<dbReference type="InterPro" id="IPR048020">
    <property type="entry name" value="Transpos_IS3"/>
</dbReference>
<dbReference type="AlphaFoldDB" id="A0A521FP28"/>
<protein>
    <submittedName>
        <fullName evidence="2">Transposase InsO and inactivated derivatives</fullName>
    </submittedName>
</protein>
<dbReference type="Proteomes" id="UP000317557">
    <property type="component" value="Unassembled WGS sequence"/>
</dbReference>
<dbReference type="InterPro" id="IPR036397">
    <property type="entry name" value="RNaseH_sf"/>
</dbReference>
<feature type="domain" description="Integrase catalytic" evidence="1">
    <location>
        <begin position="114"/>
        <end position="281"/>
    </location>
</feature>
<dbReference type="Gene3D" id="3.30.420.10">
    <property type="entry name" value="Ribonuclease H-like superfamily/Ribonuclease H"/>
    <property type="match status" value="1"/>
</dbReference>
<dbReference type="InterPro" id="IPR050900">
    <property type="entry name" value="Transposase_IS3/IS150/IS904"/>
</dbReference>
<dbReference type="EMBL" id="FXTP01000030">
    <property type="protein sequence ID" value="SMO97957.1"/>
    <property type="molecule type" value="Genomic_DNA"/>
</dbReference>
<evidence type="ECO:0000259" key="1">
    <source>
        <dbReference type="PROSITE" id="PS50994"/>
    </source>
</evidence>
<dbReference type="NCBIfam" id="NF033516">
    <property type="entry name" value="transpos_IS3"/>
    <property type="match status" value="1"/>
</dbReference>
<dbReference type="InterPro" id="IPR025948">
    <property type="entry name" value="HTH-like_dom"/>
</dbReference>
<dbReference type="Pfam" id="PF13276">
    <property type="entry name" value="HTH_21"/>
    <property type="match status" value="1"/>
</dbReference>
<dbReference type="GO" id="GO:0015074">
    <property type="term" value="P:DNA integration"/>
    <property type="evidence" value="ECO:0007669"/>
    <property type="project" value="InterPro"/>
</dbReference>